<sequence>MPSFPPFIQPILRTLSTSHSIVLNMSYKYSWSQQLFANDIFLYLDNLDTLIQLVMKIFDTFNGMSGYKLNNFYCFPSMTMIGLANRIR</sequence>
<evidence type="ECO:0000313" key="1">
    <source>
        <dbReference type="Ensembl" id="ENSAMXP00005012906.1"/>
    </source>
</evidence>
<evidence type="ECO:0000313" key="2">
    <source>
        <dbReference type="Proteomes" id="UP000694621"/>
    </source>
</evidence>
<name>A0A8B9HGP9_ASTMX</name>
<dbReference type="AlphaFoldDB" id="A0A8B9HGP9"/>
<dbReference type="Proteomes" id="UP000694621">
    <property type="component" value="Unplaced"/>
</dbReference>
<dbReference type="Ensembl" id="ENSAMXT00005014298.1">
    <property type="protein sequence ID" value="ENSAMXP00005012906.1"/>
    <property type="gene ID" value="ENSAMXG00005006965.1"/>
</dbReference>
<protein>
    <submittedName>
        <fullName evidence="1">Uncharacterized protein</fullName>
    </submittedName>
</protein>
<organism evidence="1 2">
    <name type="scientific">Astyanax mexicanus</name>
    <name type="common">Blind cave fish</name>
    <name type="synonym">Astyanax fasciatus mexicanus</name>
    <dbReference type="NCBI Taxonomy" id="7994"/>
    <lineage>
        <taxon>Eukaryota</taxon>
        <taxon>Metazoa</taxon>
        <taxon>Chordata</taxon>
        <taxon>Craniata</taxon>
        <taxon>Vertebrata</taxon>
        <taxon>Euteleostomi</taxon>
        <taxon>Actinopterygii</taxon>
        <taxon>Neopterygii</taxon>
        <taxon>Teleostei</taxon>
        <taxon>Ostariophysi</taxon>
        <taxon>Characiformes</taxon>
        <taxon>Characoidei</taxon>
        <taxon>Acestrorhamphidae</taxon>
        <taxon>Acestrorhamphinae</taxon>
        <taxon>Astyanax</taxon>
    </lineage>
</organism>
<reference evidence="1" key="1">
    <citation type="submission" date="2025-08" db="UniProtKB">
        <authorList>
            <consortium name="Ensembl"/>
        </authorList>
    </citation>
    <scope>IDENTIFICATION</scope>
</reference>
<proteinExistence type="predicted"/>
<accession>A0A8B9HGP9</accession>